<dbReference type="EMBL" id="JAFEUM010000002">
    <property type="protein sequence ID" value="MBM7036029.1"/>
    <property type="molecule type" value="Genomic_DNA"/>
</dbReference>
<dbReference type="Proteomes" id="UP000809621">
    <property type="component" value="Unassembled WGS sequence"/>
</dbReference>
<sequence length="541" mass="58154">MQLSRNKTDNDTQYHAAVTAPHKSAAAAGERILQQGGNAIEACVAMASALTVVYPHMTSLGGDGFWMIHKPGEAPIALNAAGKSALELGQCEFGAHLRGPKIALTTAGAVSGWKEALQRFKGSLSLDKIFEPAILLAESGFEVTETLKAGIEKLHTDYPSSNFTQVFMPNGVVPSVGEKLCLPALAQTYRRLASDGLQSWLDGELAKENAHFLKEQGSPIRFQDLCDTRAAWQTPLSISTQWGAFFNLAAPTQGSASLSIVALLDKYISAKSVSQSHSQSATGEEELLHLLIESVKQAFDWRNQHLADSDACREMQHQQLSDAVLNGQLTSITDKAAPWPSPGPIGDTVWMGVVDSEGLAVSYIQSIYWEFGSGLVNPATGVVWNNRSLGFNVDQTHPNAIAPNKQPMHTLNPPMALLNDGSRLIYGTMGGEGQPQTQAAIIWRHLVQGQPLEEAISAPRWLLGKTWGKSEDNLKLEQPLFDLYGTHLINRGHDAVAAPALAEFFGHAGAIHVSDTVTRCSSDPRSDGAGILVSQLLQGNS</sequence>
<dbReference type="RefSeq" id="WP_205157638.1">
    <property type="nucleotide sequence ID" value="NZ_JAFEUM010000002.1"/>
</dbReference>
<dbReference type="InterPro" id="IPR043137">
    <property type="entry name" value="GGT_ssub_C"/>
</dbReference>
<comment type="caution">
    <text evidence="1">The sequence shown here is derived from an EMBL/GenBank/DDBJ whole genome shotgun (WGS) entry which is preliminary data.</text>
</comment>
<dbReference type="Pfam" id="PF01019">
    <property type="entry name" value="G_glu_transpept"/>
    <property type="match status" value="1"/>
</dbReference>
<dbReference type="PANTHER" id="PTHR43881">
    <property type="entry name" value="GAMMA-GLUTAMYLTRANSPEPTIDASE (AFU_ORTHOLOGUE AFUA_4G13580)"/>
    <property type="match status" value="1"/>
</dbReference>
<dbReference type="PANTHER" id="PTHR43881:SF5">
    <property type="entry name" value="GAMMA-GLUTAMYLTRANSPEPTIDASE"/>
    <property type="match status" value="1"/>
</dbReference>
<dbReference type="Gene3D" id="3.60.20.40">
    <property type="match status" value="1"/>
</dbReference>
<dbReference type="SUPFAM" id="SSF56235">
    <property type="entry name" value="N-terminal nucleophile aminohydrolases (Ntn hydrolases)"/>
    <property type="match status" value="1"/>
</dbReference>
<gene>
    <name evidence="1" type="ORF">JQC93_06360</name>
</gene>
<dbReference type="InterPro" id="IPR043138">
    <property type="entry name" value="GGT_lsub"/>
</dbReference>
<accession>A0ABS2HIY6</accession>
<reference evidence="1 2" key="1">
    <citation type="submission" date="2021-02" db="EMBL/GenBank/DDBJ databases">
        <authorList>
            <person name="Park J.-S."/>
        </authorList>
    </citation>
    <scope>NUCLEOTIDE SEQUENCE [LARGE SCALE GENOMIC DNA]</scope>
    <source>
        <strain evidence="1 2">188UL20-2</strain>
    </source>
</reference>
<evidence type="ECO:0000313" key="2">
    <source>
        <dbReference type="Proteomes" id="UP000809621"/>
    </source>
</evidence>
<dbReference type="PRINTS" id="PR01210">
    <property type="entry name" value="GGTRANSPTASE"/>
</dbReference>
<dbReference type="InterPro" id="IPR052896">
    <property type="entry name" value="GGT-like_enzyme"/>
</dbReference>
<protein>
    <submittedName>
        <fullName evidence="1">Gamma-glutamyltransferase</fullName>
    </submittedName>
</protein>
<dbReference type="Gene3D" id="1.10.246.130">
    <property type="match status" value="1"/>
</dbReference>
<organism evidence="1 2">
    <name type="scientific">Vibrio ulleungensis</name>
    <dbReference type="NCBI Taxonomy" id="2807619"/>
    <lineage>
        <taxon>Bacteria</taxon>
        <taxon>Pseudomonadati</taxon>
        <taxon>Pseudomonadota</taxon>
        <taxon>Gammaproteobacteria</taxon>
        <taxon>Vibrionales</taxon>
        <taxon>Vibrionaceae</taxon>
        <taxon>Vibrio</taxon>
    </lineage>
</organism>
<proteinExistence type="predicted"/>
<keyword evidence="2" id="KW-1185">Reference proteome</keyword>
<dbReference type="InterPro" id="IPR029055">
    <property type="entry name" value="Ntn_hydrolases_N"/>
</dbReference>
<name>A0ABS2HIY6_9VIBR</name>
<evidence type="ECO:0000313" key="1">
    <source>
        <dbReference type="EMBL" id="MBM7036029.1"/>
    </source>
</evidence>